<feature type="compositionally biased region" description="Basic and acidic residues" evidence="4">
    <location>
        <begin position="363"/>
        <end position="477"/>
    </location>
</feature>
<dbReference type="InterPro" id="IPR022775">
    <property type="entry name" value="AP_mu_sigma_su"/>
</dbReference>
<keyword evidence="3" id="KW-0472">Membrane</keyword>
<accession>A0A1G4H2G8</accession>
<gene>
    <name evidence="7" type="ORF">PVT01_120070600</name>
</gene>
<dbReference type="SUPFAM" id="SSF64356">
    <property type="entry name" value="SNARE-like"/>
    <property type="match status" value="1"/>
</dbReference>
<dbReference type="VEuPathDB" id="PlasmoDB:PVPAM_120071600"/>
<evidence type="ECO:0000313" key="7">
    <source>
        <dbReference type="EMBL" id="SCO69043.1"/>
    </source>
</evidence>
<comment type="subcellular location">
    <subcellularLocation>
        <location evidence="1">Endomembrane system</location>
    </subcellularLocation>
</comment>
<dbReference type="Gene3D" id="3.30.450.60">
    <property type="match status" value="1"/>
</dbReference>
<dbReference type="Pfam" id="PF01217">
    <property type="entry name" value="Clat_adaptor_s"/>
    <property type="match status" value="1"/>
</dbReference>
<evidence type="ECO:0000256" key="1">
    <source>
        <dbReference type="ARBA" id="ARBA00004308"/>
    </source>
</evidence>
<name>A0A1G4H2G8_PLAVI</name>
<sequence length="772" mass="88078">MDALYLYSESGNKLVEQLFENDINAEKTHEEIKDIITGSTSVESSNCTVISSACEESIIRKAFEGKFIFFIKQDSLYFVIIKKDETNPVMSVEVIREMVELFKKYFKIEKLEEDTITNNYSVVVFLINEILTEGGKPSVLIDDILKNMVQHGSGLLSETLKHAPVAKNLPSLLPIEKYAPAEDVPNGENANQSQNNGAEIQNKGVSNAFWGANNLCQVQNMIYVDMMESVNCVLTKKNRLLHFAVQGNVFVKCTVRGSPLLKMAFNKNIKLHLTHLHFTANYNMIFRRAFCDPNAERNYLYFVPPNEPYLIMQYFYHFPLKRNRKRVPARSACSTGPTPAELTNVLNLTADNSTRDPPSLTDKNTEEGKKQVEKKKEQVDKDKKEEQVAKDKKEEQVAKDKKEEQVAKDKKEEQVAKDKKEEQVDKDKKEEQVAKDKKEEQVDKDNCKKEDDLKNEEKEASLAENRFKNYMEGKNRPVPEGPLHRSTNQAAKPARTGVKTSKGKQQGGSANANAPSSETMLFRDMIPSIESHEKHLLPIKVQGVVTYVPRSYKYNIKLRLILNEITKSRSNPAQINGYENISVKIPVYNFIRNVNIICTVGNIVYTEFYNSVVWCIPRVDNSDIELSAELTFYIQPNPDGLFSNHMYYYEKLLRYHNNEYINGLPDTSRGNGIADCCYHSDNPNNGLVVRGSNSSNLRNPVRVFPNRLSKWLDMEACNYPEFSFPVYVSFIVTGVTASGKHVENVELHRPTHARLSPVCRYSTSYSHVEFRI</sequence>
<dbReference type="GO" id="GO:0012505">
    <property type="term" value="C:endomembrane system"/>
    <property type="evidence" value="ECO:0007669"/>
    <property type="project" value="UniProtKB-SubCell"/>
</dbReference>
<dbReference type="VEuPathDB" id="PlasmoDB:PVW1_120081200"/>
<reference evidence="7 8" key="1">
    <citation type="submission" date="2016-07" db="EMBL/GenBank/DDBJ databases">
        <authorList>
            <consortium name="Pathogen Informatics"/>
        </authorList>
    </citation>
    <scope>NUCLEOTIDE SEQUENCE [LARGE SCALE GENOMIC DNA]</scope>
</reference>
<organism evidence="7 8">
    <name type="scientific">Plasmodium vivax</name>
    <name type="common">malaria parasite P. vivax</name>
    <dbReference type="NCBI Taxonomy" id="5855"/>
    <lineage>
        <taxon>Eukaryota</taxon>
        <taxon>Sar</taxon>
        <taxon>Alveolata</taxon>
        <taxon>Apicomplexa</taxon>
        <taxon>Aconoidasida</taxon>
        <taxon>Haemosporida</taxon>
        <taxon>Plasmodiidae</taxon>
        <taxon>Plasmodium</taxon>
        <taxon>Plasmodium (Plasmodium)</taxon>
    </lineage>
</organism>
<dbReference type="VEuPathDB" id="PlasmoDB:PVP01_1266300"/>
<feature type="region of interest" description="Disordered" evidence="4">
    <location>
        <begin position="347"/>
        <end position="515"/>
    </location>
</feature>
<dbReference type="AlphaFoldDB" id="A0A1G4H2G8"/>
<dbReference type="InterPro" id="IPR028565">
    <property type="entry name" value="MHD"/>
</dbReference>
<protein>
    <submittedName>
        <fullName evidence="7">Clathrin coat assembly protein AP50, putative</fullName>
    </submittedName>
</protein>
<dbReference type="VEuPathDB" id="PlasmoDB:PVX_118455"/>
<feature type="compositionally biased region" description="Polar residues" evidence="4">
    <location>
        <begin position="347"/>
        <end position="356"/>
    </location>
</feature>
<evidence type="ECO:0000259" key="5">
    <source>
        <dbReference type="Pfam" id="PF00928"/>
    </source>
</evidence>
<dbReference type="Proteomes" id="UP000196402">
    <property type="component" value="Chromosome 12"/>
</dbReference>
<evidence type="ECO:0000256" key="4">
    <source>
        <dbReference type="SAM" id="MobiDB-lite"/>
    </source>
</evidence>
<keyword evidence="2" id="KW-0813">Transport</keyword>
<feature type="domain" description="AP complex mu/sigma subunit" evidence="6">
    <location>
        <begin position="3"/>
        <end position="135"/>
    </location>
</feature>
<evidence type="ECO:0000313" key="8">
    <source>
        <dbReference type="Proteomes" id="UP000196402"/>
    </source>
</evidence>
<dbReference type="InterPro" id="IPR011012">
    <property type="entry name" value="Longin-like_dom_sf"/>
</dbReference>
<dbReference type="Gene3D" id="2.60.40.1170">
    <property type="entry name" value="Mu homology domain, subdomain B"/>
    <property type="match status" value="2"/>
</dbReference>
<dbReference type="EMBL" id="LT615250">
    <property type="protein sequence ID" value="SCO69043.1"/>
    <property type="molecule type" value="Genomic_DNA"/>
</dbReference>
<dbReference type="SUPFAM" id="SSF49447">
    <property type="entry name" value="Second domain of Mu2 adaptin subunit (ap50) of ap2 adaptor"/>
    <property type="match status" value="1"/>
</dbReference>
<evidence type="ECO:0000256" key="3">
    <source>
        <dbReference type="ARBA" id="ARBA00023136"/>
    </source>
</evidence>
<evidence type="ECO:0000259" key="6">
    <source>
        <dbReference type="Pfam" id="PF01217"/>
    </source>
</evidence>
<proteinExistence type="predicted"/>
<dbReference type="PANTHER" id="PTHR10529">
    <property type="entry name" value="AP COMPLEX SUBUNIT MU"/>
    <property type="match status" value="1"/>
</dbReference>
<dbReference type="Pfam" id="PF00928">
    <property type="entry name" value="Adap_comp_sub"/>
    <property type="match status" value="1"/>
</dbReference>
<feature type="domain" description="MHD" evidence="5">
    <location>
        <begin position="217"/>
        <end position="333"/>
    </location>
</feature>
<dbReference type="InterPro" id="IPR036168">
    <property type="entry name" value="AP2_Mu_C_sf"/>
</dbReference>
<feature type="compositionally biased region" description="Polar residues" evidence="4">
    <location>
        <begin position="503"/>
        <end position="515"/>
    </location>
</feature>
<dbReference type="eggNOG" id="KOG0938">
    <property type="taxonomic scope" value="Eukaryota"/>
</dbReference>
<evidence type="ECO:0000256" key="2">
    <source>
        <dbReference type="ARBA" id="ARBA00022448"/>
    </source>
</evidence>
<dbReference type="InterPro" id="IPR050431">
    <property type="entry name" value="Adaptor_comp_med_subunit"/>
</dbReference>